<dbReference type="Proteomes" id="UP000225277">
    <property type="component" value="Unassembled WGS sequence"/>
</dbReference>
<feature type="compositionally biased region" description="Polar residues" evidence="1">
    <location>
        <begin position="443"/>
        <end position="452"/>
    </location>
</feature>
<feature type="unsure residue" description="D or N" evidence="2">
    <location>
        <position position="362"/>
    </location>
</feature>
<evidence type="ECO:0000256" key="1">
    <source>
        <dbReference type="SAM" id="MobiDB-lite"/>
    </source>
</evidence>
<gene>
    <name evidence="2" type="ORF">RCC_12176</name>
</gene>
<feature type="compositionally biased region" description="Polar residues" evidence="1">
    <location>
        <begin position="458"/>
        <end position="480"/>
    </location>
</feature>
<dbReference type="AlphaFoldDB" id="A0A2D3VKY5"/>
<accession>A0A2D3VKY5</accession>
<keyword evidence="3" id="KW-1185">Reference proteome</keyword>
<evidence type="ECO:0000313" key="3">
    <source>
        <dbReference type="Proteomes" id="UP000225277"/>
    </source>
</evidence>
<name>A0A2D3VKY5_9PEZI</name>
<proteinExistence type="predicted"/>
<organism evidence="2 3">
    <name type="scientific">Ramularia collo-cygni</name>
    <dbReference type="NCBI Taxonomy" id="112498"/>
    <lineage>
        <taxon>Eukaryota</taxon>
        <taxon>Fungi</taxon>
        <taxon>Dikarya</taxon>
        <taxon>Ascomycota</taxon>
        <taxon>Pezizomycotina</taxon>
        <taxon>Dothideomycetes</taxon>
        <taxon>Dothideomycetidae</taxon>
        <taxon>Mycosphaerellales</taxon>
        <taxon>Mycosphaerellaceae</taxon>
        <taxon>Ramularia</taxon>
    </lineage>
</organism>
<feature type="region of interest" description="Disordered" evidence="1">
    <location>
        <begin position="686"/>
        <end position="732"/>
    </location>
</feature>
<feature type="region of interest" description="Disordered" evidence="1">
    <location>
        <begin position="398"/>
        <end position="530"/>
    </location>
</feature>
<sequence>MPPKASRHRWGSDERDVLHILFIEYRLQALGGSKTEIDAGTDIAHALFSELFPWASNERNKVRDQWRTRLAPRRPSTWKSAHEKSLVNYTPEERANRARLRVLIVQAAVNQGIILNPPTLFLGLHNAAKTTALAVGPVTSEEIAAAAASGGSAQTQGSLDLGITVAHTATPSPRKTLAKPRQKDRKLLFSPGEGSRITQTTTKVQKDQIPGLNSNSICMVHRSQVVPFENRGESGLELISRYQCQLDDLMDSTSPVWLAGGPVLRVLVRDSSQKAGRSASNDRQGVLRDVMLCQYGVCFSCNIGSRRAYKPYTTPFVHRKACVVGNGKIIFAPSARARRDQVVNCLVEVEQKLVNYLLPRGDGVEGVKNTPIMSSVCIVRSCAVCRTSTELVPTRKRIGYTMKPSRPRVSSALSSRGFVKPPLASKRPGESLQTPLSKRRYFGNSSGINQRQIRSRNVETGQGSDKQSAPGQSDPSSSGAVNAHQIGTVGTLSGGIRTKPGFGKAQQDQSIPIGAQEKSKTTKPSEPPRRLQMIHRDQLFTNIGNVGPVRPDETKWWTNYGSIFKEGPAWEQGGEAALVLVRGSPAGKFVEWHLMVCNPKYCPDCLPEGSDNGPGPFGGRPFVHTSECERSPQGTSFNPPRNSILIRRETDYARSGPKNVWFSEDGERFLVEALMCDTSRCRFCTTQPASPSGNGGASRENGRDTTPNSGKRAQEDRSSAPPNSGEASQVDGRGFALLEPGRVDDTDATLRMVHYRDLTPNEDEDGFTPDGVPQMTTEHRHIFAAPEKMWRLGGSVMNVLVLETTRNGQHIPAAE</sequence>
<evidence type="ECO:0000313" key="2">
    <source>
        <dbReference type="EMBL" id="CZT23114.1"/>
    </source>
</evidence>
<dbReference type="EMBL" id="FJUY01000015">
    <property type="protein sequence ID" value="CZT23114.1"/>
    <property type="molecule type" value="Genomic_DNA"/>
</dbReference>
<reference evidence="2 3" key="1">
    <citation type="submission" date="2016-03" db="EMBL/GenBank/DDBJ databases">
        <authorList>
            <person name="Ploux O."/>
        </authorList>
    </citation>
    <scope>NUCLEOTIDE SEQUENCE [LARGE SCALE GENOMIC DNA]</scope>
    <source>
        <strain evidence="2 3">URUG2</strain>
    </source>
</reference>
<protein>
    <submittedName>
        <fullName evidence="2">Uncharacterized protein</fullName>
    </submittedName>
</protein>